<proteinExistence type="inferred from homology"/>
<feature type="transmembrane region" description="Helical" evidence="2">
    <location>
        <begin position="6"/>
        <end position="25"/>
    </location>
</feature>
<feature type="transmembrane region" description="Helical" evidence="2">
    <location>
        <begin position="135"/>
        <end position="165"/>
    </location>
</feature>
<accession>O67387</accession>
<dbReference type="FunFam" id="1.20.120.1200:FF:000013">
    <property type="entry name" value="NADH-quinone oxidoreductase subunit J"/>
    <property type="match status" value="1"/>
</dbReference>
<keyword evidence="2" id="KW-0472">Membrane</keyword>
<keyword evidence="2" id="KW-1133">Transmembrane helix</keyword>
<dbReference type="FunCoup" id="O67387">
    <property type="interactions" value="253"/>
</dbReference>
<dbReference type="STRING" id="224324.aq_1377"/>
<feature type="transmembrane region" description="Helical" evidence="2">
    <location>
        <begin position="91"/>
        <end position="115"/>
    </location>
</feature>
<evidence type="ECO:0000313" key="4">
    <source>
        <dbReference type="Proteomes" id="UP000000798"/>
    </source>
</evidence>
<dbReference type="Proteomes" id="UP000000798">
    <property type="component" value="Chromosome"/>
</dbReference>
<dbReference type="EMBL" id="AE000657">
    <property type="protein sequence ID" value="AAC07350.1"/>
    <property type="molecule type" value="Genomic_DNA"/>
</dbReference>
<dbReference type="EC" id="7.1.1.-" evidence="2"/>
<dbReference type="eggNOG" id="COG0839">
    <property type="taxonomic scope" value="Bacteria"/>
</dbReference>
<comment type="subcellular location">
    <subcellularLocation>
        <location evidence="2">Cell membrane</location>
        <topology evidence="2">Multi-pass membrane protein</topology>
    </subcellularLocation>
</comment>
<organism evidence="3 4">
    <name type="scientific">Aquifex aeolicus (strain VF5)</name>
    <dbReference type="NCBI Taxonomy" id="224324"/>
    <lineage>
        <taxon>Bacteria</taxon>
        <taxon>Pseudomonadati</taxon>
        <taxon>Aquificota</taxon>
        <taxon>Aquificia</taxon>
        <taxon>Aquificales</taxon>
        <taxon>Aquificaceae</taxon>
        <taxon>Aquifex</taxon>
    </lineage>
</organism>
<dbReference type="GO" id="GO:0045271">
    <property type="term" value="C:respiratory chain complex I"/>
    <property type="evidence" value="ECO:0000318"/>
    <property type="project" value="GO_Central"/>
</dbReference>
<protein>
    <recommendedName>
        <fullName evidence="2">NADH-quinone oxidoreductase subunit J</fullName>
        <ecNumber evidence="2">7.1.1.-</ecNumber>
    </recommendedName>
</protein>
<keyword evidence="2" id="KW-0520">NAD</keyword>
<comment type="function">
    <text evidence="2">NDH-1 shuttles electrons from NADH, via FMN and iron-sulfur (Fe-S) centers, to quinones in the respiratory chain. Couples the redox reaction to proton translocation (for every two electrons transferred, four hydrogen ions are translocated across the cytoplasmic membrane), and thus conserves the redox energy in a proton gradient.</text>
</comment>
<gene>
    <name evidence="3" type="primary">nuoJ2</name>
    <name evidence="3" type="ordered locus">aq_1377</name>
</gene>
<sequence length="178" mass="19375">MMGRLLIFGFFSILAILSGIGIITLRNPVYVVVALLSSLIAVAGIFFTAGAELVGALQLLIYAVAIAVFYIIVISAVPWEKAKKSESHYRFEGLISLPVVLFLYIEMIVVFLLGVKASPEGKIAKFIEKFGNTEVIGAILFSKYFLAFEVVSIVLLMGMIGAVLIGRKESQTYEDDTA</sequence>
<evidence type="ECO:0000256" key="2">
    <source>
        <dbReference type="RuleBase" id="RU004429"/>
    </source>
</evidence>
<evidence type="ECO:0000256" key="1">
    <source>
        <dbReference type="ARBA" id="ARBA00005698"/>
    </source>
</evidence>
<comment type="catalytic activity">
    <reaction evidence="2">
        <text>a quinone + NADH + 5 H(+)(in) = a quinol + NAD(+) + 4 H(+)(out)</text>
        <dbReference type="Rhea" id="RHEA:57888"/>
        <dbReference type="ChEBI" id="CHEBI:15378"/>
        <dbReference type="ChEBI" id="CHEBI:24646"/>
        <dbReference type="ChEBI" id="CHEBI:57540"/>
        <dbReference type="ChEBI" id="CHEBI:57945"/>
        <dbReference type="ChEBI" id="CHEBI:132124"/>
    </reaction>
</comment>
<dbReference type="Gene3D" id="1.20.120.1200">
    <property type="entry name" value="NADH-ubiquinone/plastoquinone oxidoreductase chain 6, subunit NuoJ"/>
    <property type="match status" value="1"/>
</dbReference>
<evidence type="ECO:0000313" key="3">
    <source>
        <dbReference type="EMBL" id="AAC07350.1"/>
    </source>
</evidence>
<dbReference type="InterPro" id="IPR001457">
    <property type="entry name" value="NADH_UbQ/plastoQ_OxRdtase_su6"/>
</dbReference>
<dbReference type="Pfam" id="PF00499">
    <property type="entry name" value="Oxidored_q3"/>
    <property type="match status" value="1"/>
</dbReference>
<keyword evidence="4" id="KW-1185">Reference proteome</keyword>
<comment type="similarity">
    <text evidence="1 2">Belongs to the complex I subunit 6 family.</text>
</comment>
<feature type="transmembrane region" description="Helical" evidence="2">
    <location>
        <begin position="32"/>
        <end position="53"/>
    </location>
</feature>
<dbReference type="PANTHER" id="PTHR33269">
    <property type="entry name" value="NADH-UBIQUINONE OXIDOREDUCTASE CHAIN 6"/>
    <property type="match status" value="1"/>
</dbReference>
<dbReference type="GO" id="GO:0008137">
    <property type="term" value="F:NADH dehydrogenase (ubiquinone) activity"/>
    <property type="evidence" value="ECO:0007669"/>
    <property type="project" value="UniProtKB-UniRule"/>
</dbReference>
<keyword evidence="2" id="KW-0874">Quinone</keyword>
<dbReference type="InterPro" id="IPR042106">
    <property type="entry name" value="Nuo/plastoQ_OxRdtase_6_NuoJ"/>
</dbReference>
<dbReference type="GO" id="GO:0048038">
    <property type="term" value="F:quinone binding"/>
    <property type="evidence" value="ECO:0007669"/>
    <property type="project" value="UniProtKB-UniRule"/>
</dbReference>
<dbReference type="PIR" id="H70419">
    <property type="entry name" value="H70419"/>
</dbReference>
<dbReference type="EnsemblBacteria" id="AAC07350">
    <property type="protein sequence ID" value="AAC07350"/>
    <property type="gene ID" value="aq_1377"/>
</dbReference>
<dbReference type="OrthoDB" id="13239at2"/>
<reference evidence="3 4" key="1">
    <citation type="journal article" date="1998" name="Nature">
        <title>The complete genome of the hyperthermophilic bacterium Aquifex aeolicus.</title>
        <authorList>
            <person name="Deckert G."/>
            <person name="Warren P.V."/>
            <person name="Gaasterland T."/>
            <person name="Young W.G."/>
            <person name="Lenox A.L."/>
            <person name="Graham D.E."/>
            <person name="Overbeek R."/>
            <person name="Snead M.A."/>
            <person name="Keller M."/>
            <person name="Aujay M."/>
            <person name="Huber R."/>
            <person name="Feldman R.A."/>
            <person name="Short J.M."/>
            <person name="Olson G.J."/>
            <person name="Swanson R.V."/>
        </authorList>
    </citation>
    <scope>NUCLEOTIDE SEQUENCE [LARGE SCALE GENOMIC DNA]</scope>
    <source>
        <strain evidence="3 4">VF5</strain>
    </source>
</reference>
<feature type="transmembrane region" description="Helical" evidence="2">
    <location>
        <begin position="59"/>
        <end position="79"/>
    </location>
</feature>
<dbReference type="GO" id="GO:0005886">
    <property type="term" value="C:plasma membrane"/>
    <property type="evidence" value="ECO:0007669"/>
    <property type="project" value="UniProtKB-SubCell"/>
</dbReference>
<dbReference type="HOGENOM" id="CLU_085957_4_0_0"/>
<keyword evidence="2" id="KW-1003">Cell membrane</keyword>
<dbReference type="KEGG" id="aae:aq_1377"/>
<dbReference type="AlphaFoldDB" id="O67387"/>
<dbReference type="InParanoid" id="O67387"/>
<name>O67387_AQUAE</name>
<dbReference type="PANTHER" id="PTHR33269:SF17">
    <property type="entry name" value="NADH-UBIQUINONE OXIDOREDUCTASE CHAIN 6"/>
    <property type="match status" value="1"/>
</dbReference>
<keyword evidence="2" id="KW-0812">Transmembrane</keyword>